<keyword evidence="3" id="KW-1185">Reference proteome</keyword>
<dbReference type="EMBL" id="CAJHCP010000005">
    <property type="protein sequence ID" value="CAD6531230.1"/>
    <property type="molecule type" value="Genomic_DNA"/>
</dbReference>
<accession>A0ABN7HSX6</accession>
<dbReference type="Proteomes" id="UP000598032">
    <property type="component" value="Unassembled WGS sequence"/>
</dbReference>
<keyword evidence="1" id="KW-0472">Membrane</keyword>
<dbReference type="InterPro" id="IPR014550">
    <property type="entry name" value="UCP028704_OpgC"/>
</dbReference>
<evidence type="ECO:0000313" key="3">
    <source>
        <dbReference type="Proteomes" id="UP000598032"/>
    </source>
</evidence>
<keyword evidence="1" id="KW-0812">Transmembrane</keyword>
<proteinExistence type="predicted"/>
<evidence type="ECO:0000313" key="2">
    <source>
        <dbReference type="EMBL" id="CAD6531230.1"/>
    </source>
</evidence>
<sequence length="378" mass="40757">MEIRSDRSGGSPAGGRSIEVDFFRGLVLIVIVLDHMPGSTLSHLMLHAYAMCDSAEVFVFLGGYASAAAYTAVLAGRGENAAKMRFVRRCWEIYRAYLLTAVLTLVSGALLALLHLNPPMVELSGWPPFAGQPLRQAFDIALLRRQPYLSSVLPMYVIFALCVPFVVPLARRSSLLALASSVTIWAFARPLASLFSIDDMSDWAFNPFAWQLMFVFGVLSRVQPVSERFQTSDAARWLTRAAVVAALTFAIVKLFVLTQPLPGTLKQNLSVDRVINFVVIAWLAAQLVRMGSVAWLAQRLPAVVTVGRTGLVCFVAGTLVSLIVDTATPHMFHGFRGVLVGLGGDLVAIGAVLMIARGWSGWKGQQSAAPANHGAGAG</sequence>
<feature type="transmembrane region" description="Helical" evidence="1">
    <location>
        <begin position="174"/>
        <end position="197"/>
    </location>
</feature>
<name>A0ABN7HSX6_9BURK</name>
<dbReference type="RefSeq" id="WP_201642568.1">
    <property type="nucleotide sequence ID" value="NZ_CAJHCP010000005.1"/>
</dbReference>
<dbReference type="PANTHER" id="PTHR38592:SF3">
    <property type="entry name" value="BLL4819 PROTEIN"/>
    <property type="match status" value="1"/>
</dbReference>
<keyword evidence="1" id="KW-1133">Transmembrane helix</keyword>
<protein>
    <recommendedName>
        <fullName evidence="4">OpgC domain-containing protein</fullName>
    </recommendedName>
</protein>
<dbReference type="PANTHER" id="PTHR38592">
    <property type="entry name" value="BLL4819 PROTEIN"/>
    <property type="match status" value="1"/>
</dbReference>
<evidence type="ECO:0000256" key="1">
    <source>
        <dbReference type="SAM" id="Phobius"/>
    </source>
</evidence>
<comment type="caution">
    <text evidence="2">The sequence shown here is derived from an EMBL/GenBank/DDBJ whole genome shotgun (WGS) entry which is preliminary data.</text>
</comment>
<feature type="transmembrane region" description="Helical" evidence="1">
    <location>
        <begin position="21"/>
        <end position="37"/>
    </location>
</feature>
<feature type="transmembrane region" description="Helical" evidence="1">
    <location>
        <begin position="334"/>
        <end position="356"/>
    </location>
</feature>
<feature type="transmembrane region" description="Helical" evidence="1">
    <location>
        <begin position="203"/>
        <end position="222"/>
    </location>
</feature>
<evidence type="ECO:0008006" key="4">
    <source>
        <dbReference type="Google" id="ProtNLM"/>
    </source>
</evidence>
<feature type="transmembrane region" description="Helical" evidence="1">
    <location>
        <begin position="309"/>
        <end position="328"/>
    </location>
</feature>
<dbReference type="Pfam" id="PF10129">
    <property type="entry name" value="OpgC_C"/>
    <property type="match status" value="1"/>
</dbReference>
<feature type="transmembrane region" description="Helical" evidence="1">
    <location>
        <begin position="148"/>
        <end position="167"/>
    </location>
</feature>
<reference evidence="2 3" key="1">
    <citation type="submission" date="2020-10" db="EMBL/GenBank/DDBJ databases">
        <authorList>
            <person name="Peeters C."/>
        </authorList>
    </citation>
    <scope>NUCLEOTIDE SEQUENCE [LARGE SCALE GENOMIC DNA]</scope>
    <source>
        <strain evidence="2 3">LMG 28140</strain>
    </source>
</reference>
<dbReference type="PIRSF" id="PIRSF028704">
    <property type="entry name" value="UPC028704"/>
    <property type="match status" value="1"/>
</dbReference>
<feature type="transmembrane region" description="Helical" evidence="1">
    <location>
        <begin position="275"/>
        <end position="297"/>
    </location>
</feature>
<organism evidence="2 3">
    <name type="scientific">Paraburkholderia metrosideri</name>
    <dbReference type="NCBI Taxonomy" id="580937"/>
    <lineage>
        <taxon>Bacteria</taxon>
        <taxon>Pseudomonadati</taxon>
        <taxon>Pseudomonadota</taxon>
        <taxon>Betaproteobacteria</taxon>
        <taxon>Burkholderiales</taxon>
        <taxon>Burkholderiaceae</taxon>
        <taxon>Paraburkholderia</taxon>
    </lineage>
</organism>
<feature type="transmembrane region" description="Helical" evidence="1">
    <location>
        <begin position="57"/>
        <end position="75"/>
    </location>
</feature>
<gene>
    <name evidence="2" type="ORF">LMG28140_02474</name>
</gene>
<feature type="transmembrane region" description="Helical" evidence="1">
    <location>
        <begin position="96"/>
        <end position="116"/>
    </location>
</feature>
<feature type="transmembrane region" description="Helical" evidence="1">
    <location>
        <begin position="234"/>
        <end position="255"/>
    </location>
</feature>